<comment type="caution">
    <text evidence="11">The sequence shown here is derived from an EMBL/GenBank/DDBJ whole genome shotgun (WGS) entry which is preliminary data.</text>
</comment>
<accession>A0ABU6NFK4</accession>
<dbReference type="InterPro" id="IPR006665">
    <property type="entry name" value="OmpA-like"/>
</dbReference>
<evidence type="ECO:0000256" key="4">
    <source>
        <dbReference type="ARBA" id="ARBA00022692"/>
    </source>
</evidence>
<gene>
    <name evidence="11" type="ORF">P5F74_02390</name>
</gene>
<evidence type="ECO:0000256" key="9">
    <source>
        <dbReference type="SAM" id="Phobius"/>
    </source>
</evidence>
<keyword evidence="5 9" id="KW-1133">Transmembrane helix</keyword>
<dbReference type="Pfam" id="PF00691">
    <property type="entry name" value="OmpA"/>
    <property type="match status" value="1"/>
</dbReference>
<dbReference type="Pfam" id="PF13677">
    <property type="entry name" value="MotB_plug"/>
    <property type="match status" value="1"/>
</dbReference>
<dbReference type="EMBL" id="JAROAS010000006">
    <property type="protein sequence ID" value="MED4126973.1"/>
    <property type="molecule type" value="Genomic_DNA"/>
</dbReference>
<evidence type="ECO:0000256" key="5">
    <source>
        <dbReference type="ARBA" id="ARBA00022989"/>
    </source>
</evidence>
<dbReference type="PROSITE" id="PS51123">
    <property type="entry name" value="OMPA_2"/>
    <property type="match status" value="1"/>
</dbReference>
<dbReference type="InterPro" id="IPR036737">
    <property type="entry name" value="OmpA-like_sf"/>
</dbReference>
<evidence type="ECO:0000259" key="10">
    <source>
        <dbReference type="PROSITE" id="PS51123"/>
    </source>
</evidence>
<dbReference type="CDD" id="cd07185">
    <property type="entry name" value="OmpA_C-like"/>
    <property type="match status" value="1"/>
</dbReference>
<keyword evidence="8" id="KW-0175">Coiled coil</keyword>
<dbReference type="PANTHER" id="PTHR30329:SF21">
    <property type="entry name" value="LIPOPROTEIN YIAD-RELATED"/>
    <property type="match status" value="1"/>
</dbReference>
<protein>
    <submittedName>
        <fullName evidence="11">OmpA family protein</fullName>
    </submittedName>
</protein>
<evidence type="ECO:0000256" key="1">
    <source>
        <dbReference type="ARBA" id="ARBA00004162"/>
    </source>
</evidence>
<keyword evidence="3" id="KW-1003">Cell membrane</keyword>
<reference evidence="11 12" key="1">
    <citation type="submission" date="2023-03" db="EMBL/GenBank/DDBJ databases">
        <title>Bacillus Genome Sequencing.</title>
        <authorList>
            <person name="Dunlap C."/>
        </authorList>
    </citation>
    <scope>NUCLEOTIDE SEQUENCE [LARGE SCALE GENOMIC DNA]</scope>
    <source>
        <strain evidence="11 12">B-4107</strain>
    </source>
</reference>
<keyword evidence="4 9" id="KW-0812">Transmembrane</keyword>
<organism evidence="11 12">
    <name type="scientific">Shouchella miscanthi</name>
    <dbReference type="NCBI Taxonomy" id="2598861"/>
    <lineage>
        <taxon>Bacteria</taxon>
        <taxon>Bacillati</taxon>
        <taxon>Bacillota</taxon>
        <taxon>Bacilli</taxon>
        <taxon>Bacillales</taxon>
        <taxon>Bacillaceae</taxon>
        <taxon>Shouchella</taxon>
    </lineage>
</organism>
<dbReference type="InterPro" id="IPR050330">
    <property type="entry name" value="Bact_OuterMem_StrucFunc"/>
</dbReference>
<feature type="domain" description="OmpA-like" evidence="10">
    <location>
        <begin position="127"/>
        <end position="249"/>
    </location>
</feature>
<dbReference type="RefSeq" id="WP_060705281.1">
    <property type="nucleotide sequence ID" value="NZ_CP042163.1"/>
</dbReference>
<proteinExistence type="inferred from homology"/>
<evidence type="ECO:0000256" key="7">
    <source>
        <dbReference type="PROSITE-ProRule" id="PRU00473"/>
    </source>
</evidence>
<evidence type="ECO:0000313" key="12">
    <source>
        <dbReference type="Proteomes" id="UP001341820"/>
    </source>
</evidence>
<dbReference type="Gene3D" id="3.30.1330.60">
    <property type="entry name" value="OmpA-like domain"/>
    <property type="match status" value="1"/>
</dbReference>
<evidence type="ECO:0000313" key="11">
    <source>
        <dbReference type="EMBL" id="MED4126973.1"/>
    </source>
</evidence>
<comment type="similarity">
    <text evidence="2">Belongs to the MotB family.</text>
</comment>
<comment type="subcellular location">
    <subcellularLocation>
        <location evidence="1">Cell membrane</location>
        <topology evidence="1">Single-pass membrane protein</topology>
    </subcellularLocation>
</comment>
<dbReference type="PANTHER" id="PTHR30329">
    <property type="entry name" value="STATOR ELEMENT OF FLAGELLAR MOTOR COMPLEX"/>
    <property type="match status" value="1"/>
</dbReference>
<feature type="coiled-coil region" evidence="8">
    <location>
        <begin position="87"/>
        <end position="121"/>
    </location>
</feature>
<keyword evidence="12" id="KW-1185">Reference proteome</keyword>
<evidence type="ECO:0000256" key="2">
    <source>
        <dbReference type="ARBA" id="ARBA00008914"/>
    </source>
</evidence>
<evidence type="ECO:0000256" key="6">
    <source>
        <dbReference type="ARBA" id="ARBA00023136"/>
    </source>
</evidence>
<feature type="transmembrane region" description="Helical" evidence="9">
    <location>
        <begin position="21"/>
        <end position="41"/>
    </location>
</feature>
<dbReference type="SUPFAM" id="SSF103088">
    <property type="entry name" value="OmpA-like"/>
    <property type="match status" value="1"/>
</dbReference>
<sequence>MSQKRRFKSRSENEHVDESWLLPYADMLTLLVALFIVLFAMGQVDQAKYDELRVVLSETLGGKGVLDYQDSIVEDESPTQESTESVEALLSEAAETEKTELEELQSRLNGYIEEKALADRLQTELGASGLLITINDGILFDSGSAELRQNSHELMDQLSAMLASDPPRYIQISGHTDDVPMGGANFESNWDLSGARAYNVMKLFLESDYLKPGQLSYSGYGEYHPIATNETTEGREQNRRVEVLVLPLENLAEPAL</sequence>
<dbReference type="Proteomes" id="UP001341820">
    <property type="component" value="Unassembled WGS sequence"/>
</dbReference>
<evidence type="ECO:0000256" key="8">
    <source>
        <dbReference type="SAM" id="Coils"/>
    </source>
</evidence>
<name>A0ABU6NFK4_9BACI</name>
<keyword evidence="6 7" id="KW-0472">Membrane</keyword>
<evidence type="ECO:0000256" key="3">
    <source>
        <dbReference type="ARBA" id="ARBA00022475"/>
    </source>
</evidence>
<dbReference type="InterPro" id="IPR025713">
    <property type="entry name" value="MotB-like_N_dom"/>
</dbReference>